<dbReference type="GO" id="GO:0005829">
    <property type="term" value="C:cytosol"/>
    <property type="evidence" value="ECO:0007669"/>
    <property type="project" value="TreeGrafter"/>
</dbReference>
<evidence type="ECO:0000259" key="5">
    <source>
        <dbReference type="PROSITE" id="PS50931"/>
    </source>
</evidence>
<dbReference type="PANTHER" id="PTHR30419">
    <property type="entry name" value="HTH-TYPE TRANSCRIPTIONAL REGULATOR YBHD"/>
    <property type="match status" value="1"/>
</dbReference>
<dbReference type="Gene3D" id="1.10.10.10">
    <property type="entry name" value="Winged helix-like DNA-binding domain superfamily/Winged helix DNA-binding domain"/>
    <property type="match status" value="1"/>
</dbReference>
<evidence type="ECO:0000256" key="4">
    <source>
        <dbReference type="ARBA" id="ARBA00023163"/>
    </source>
</evidence>
<name>A0A7X4YPH4_9BACL</name>
<dbReference type="EMBL" id="JAAAMU010000004">
    <property type="protein sequence ID" value="NBC69351.1"/>
    <property type="molecule type" value="Genomic_DNA"/>
</dbReference>
<evidence type="ECO:0000313" key="6">
    <source>
        <dbReference type="EMBL" id="NBC69351.1"/>
    </source>
</evidence>
<dbReference type="Pfam" id="PF03466">
    <property type="entry name" value="LysR_substrate"/>
    <property type="match status" value="1"/>
</dbReference>
<dbReference type="PANTHER" id="PTHR30419:SF28">
    <property type="entry name" value="HTH-TYPE TRANSCRIPTIONAL REGULATOR BSDA"/>
    <property type="match status" value="1"/>
</dbReference>
<dbReference type="InterPro" id="IPR000847">
    <property type="entry name" value="LysR_HTH_N"/>
</dbReference>
<dbReference type="Pfam" id="PF00126">
    <property type="entry name" value="HTH_1"/>
    <property type="match status" value="1"/>
</dbReference>
<dbReference type="CDD" id="cd05466">
    <property type="entry name" value="PBP2_LTTR_substrate"/>
    <property type="match status" value="1"/>
</dbReference>
<dbReference type="InterPro" id="IPR050950">
    <property type="entry name" value="HTH-type_LysR_regulators"/>
</dbReference>
<dbReference type="GO" id="GO:0003700">
    <property type="term" value="F:DNA-binding transcription factor activity"/>
    <property type="evidence" value="ECO:0007669"/>
    <property type="project" value="InterPro"/>
</dbReference>
<protein>
    <submittedName>
        <fullName evidence="6">LysR family transcriptional regulator</fullName>
    </submittedName>
</protein>
<dbReference type="Gene3D" id="3.40.190.290">
    <property type="match status" value="1"/>
</dbReference>
<evidence type="ECO:0000313" key="7">
    <source>
        <dbReference type="Proteomes" id="UP000558113"/>
    </source>
</evidence>
<dbReference type="AlphaFoldDB" id="A0A7X4YPH4"/>
<evidence type="ECO:0000256" key="1">
    <source>
        <dbReference type="ARBA" id="ARBA00009437"/>
    </source>
</evidence>
<keyword evidence="2" id="KW-0805">Transcription regulation</keyword>
<dbReference type="SUPFAM" id="SSF46785">
    <property type="entry name" value="Winged helix' DNA-binding domain"/>
    <property type="match status" value="1"/>
</dbReference>
<dbReference type="RefSeq" id="WP_161697072.1">
    <property type="nucleotide sequence ID" value="NZ_JAAAMU010000004.1"/>
</dbReference>
<dbReference type="OrthoDB" id="9803735at2"/>
<proteinExistence type="inferred from homology"/>
<comment type="caution">
    <text evidence="6">The sequence shown here is derived from an EMBL/GenBank/DDBJ whole genome shotgun (WGS) entry which is preliminary data.</text>
</comment>
<reference evidence="6 7" key="1">
    <citation type="submission" date="2020-01" db="EMBL/GenBank/DDBJ databases">
        <title>Paenibacillus soybeanensis sp. nov. isolated from the nodules of soybean (Glycine max(L.) Merr).</title>
        <authorList>
            <person name="Wang H."/>
        </authorList>
    </citation>
    <scope>NUCLEOTIDE SEQUENCE [LARGE SCALE GENOMIC DNA]</scope>
    <source>
        <strain evidence="6 7">DSM 23054</strain>
    </source>
</reference>
<keyword evidence="7" id="KW-1185">Reference proteome</keyword>
<dbReference type="FunFam" id="1.10.10.10:FF:000001">
    <property type="entry name" value="LysR family transcriptional regulator"/>
    <property type="match status" value="1"/>
</dbReference>
<feature type="domain" description="HTH lysR-type" evidence="5">
    <location>
        <begin position="1"/>
        <end position="58"/>
    </location>
</feature>
<evidence type="ECO:0000256" key="2">
    <source>
        <dbReference type="ARBA" id="ARBA00023015"/>
    </source>
</evidence>
<gene>
    <name evidence="6" type="ORF">GT003_10145</name>
</gene>
<dbReference type="PRINTS" id="PR00039">
    <property type="entry name" value="HTHLYSR"/>
</dbReference>
<evidence type="ECO:0000256" key="3">
    <source>
        <dbReference type="ARBA" id="ARBA00023125"/>
    </source>
</evidence>
<dbReference type="GO" id="GO:0003677">
    <property type="term" value="F:DNA binding"/>
    <property type="evidence" value="ECO:0007669"/>
    <property type="project" value="UniProtKB-KW"/>
</dbReference>
<dbReference type="Proteomes" id="UP000558113">
    <property type="component" value="Unassembled WGS sequence"/>
</dbReference>
<dbReference type="InterPro" id="IPR036388">
    <property type="entry name" value="WH-like_DNA-bd_sf"/>
</dbReference>
<organism evidence="6 7">
    <name type="scientific">Paenibacillus sacheonensis</name>
    <dbReference type="NCBI Taxonomy" id="742054"/>
    <lineage>
        <taxon>Bacteria</taxon>
        <taxon>Bacillati</taxon>
        <taxon>Bacillota</taxon>
        <taxon>Bacilli</taxon>
        <taxon>Bacillales</taxon>
        <taxon>Paenibacillaceae</taxon>
        <taxon>Paenibacillus</taxon>
    </lineage>
</organism>
<comment type="similarity">
    <text evidence="1">Belongs to the LysR transcriptional regulatory family.</text>
</comment>
<dbReference type="SUPFAM" id="SSF53850">
    <property type="entry name" value="Periplasmic binding protein-like II"/>
    <property type="match status" value="1"/>
</dbReference>
<dbReference type="InterPro" id="IPR005119">
    <property type="entry name" value="LysR_subst-bd"/>
</dbReference>
<accession>A0A7X4YPH4</accession>
<keyword evidence="4" id="KW-0804">Transcription</keyword>
<sequence>MDLKQLKYFLAIAQEKQITRAAKLLHMEQPPLSRQLMLMEEELGAKLFERGRKQLTLTAAGELLRSKAESLLAQLDETMLEVKELEEGVRGTLSIGAVVSCVSILPKPIQRLRSAYPQITFKITEGDHFLLGEMLEKRSIELVVSRLPFETGILPAKLATLPLPSDPYVTVFPSSWVPQSGEDNQSISMHELAEYPLLTLKTDNTIRMHEQVVNEFRRHGLEPNIICECSSVTVIMSLIASGIGVTVFPSSILASFPYGNVTMLPIRDANFQSDIGILWLKDHLLSKRAQHFIDYFQTPATIIHNARKKV</sequence>
<dbReference type="PROSITE" id="PS50931">
    <property type="entry name" value="HTH_LYSR"/>
    <property type="match status" value="1"/>
</dbReference>
<keyword evidence="3" id="KW-0238">DNA-binding</keyword>
<dbReference type="InterPro" id="IPR036390">
    <property type="entry name" value="WH_DNA-bd_sf"/>
</dbReference>